<gene>
    <name evidence="1" type="ORF">VD17_25395</name>
</gene>
<evidence type="ECO:0000313" key="1">
    <source>
        <dbReference type="EMBL" id="KJZ63045.1"/>
    </source>
</evidence>
<sequence length="335" mass="38496">MSNFDKVDLSFETLEQIFKFLSLDKHTIAEGMVFEDIFDQVMGRVSRYLDREVVTLNIETFVAKDSGDKLVAFVWDRGAEVGLRRYLRALAIKCEVYVVVWDSSENIFYAKPYPSVAKEDKYAPLIDIVSKIGSASLREHKVNDSVRDQARQLGAFYGHLSNVHAGRTKERVALTRYLVNCIIQPWFSGVWNIDRVLLVDEKIIILEAKHKYPFGKGEWSGFGLNDGEAALIGELIDCGMRVLHTIIVKPYWNKNIGSAYLLSNLNARDNAHVLGVELSRLYIDKVLKRKSRAAPAETSINGNSKVYYKTLYVDEFFRCQYCQMSKEWRRKLLRL</sequence>
<accession>A0A0F4V3G1</accession>
<comment type="caution">
    <text evidence="1">The sequence shown here is derived from an EMBL/GenBank/DDBJ whole genome shotgun (WGS) entry which is preliminary data.</text>
</comment>
<organism evidence="1 2">
    <name type="scientific">Pseudomonas fluorescens</name>
    <dbReference type="NCBI Taxonomy" id="294"/>
    <lineage>
        <taxon>Bacteria</taxon>
        <taxon>Pseudomonadati</taxon>
        <taxon>Pseudomonadota</taxon>
        <taxon>Gammaproteobacteria</taxon>
        <taxon>Pseudomonadales</taxon>
        <taxon>Pseudomonadaceae</taxon>
        <taxon>Pseudomonas</taxon>
    </lineage>
</organism>
<proteinExistence type="predicted"/>
<evidence type="ECO:0000313" key="2">
    <source>
        <dbReference type="Proteomes" id="UP000033400"/>
    </source>
</evidence>
<name>A0A0F4V3G1_PSEFL</name>
<dbReference type="RefSeq" id="WP_046056218.1">
    <property type="nucleotide sequence ID" value="NZ_LACH01000061.1"/>
</dbReference>
<dbReference type="OrthoDB" id="6993347at2"/>
<dbReference type="PATRIC" id="fig|294.133.peg.4971"/>
<dbReference type="AlphaFoldDB" id="A0A0F4V3G1"/>
<dbReference type="Proteomes" id="UP000033400">
    <property type="component" value="Unassembled WGS sequence"/>
</dbReference>
<protein>
    <submittedName>
        <fullName evidence="1">Uncharacterized protein</fullName>
    </submittedName>
</protein>
<reference evidence="1 2" key="1">
    <citation type="submission" date="2015-03" db="EMBL/GenBank/DDBJ databases">
        <title>Comparative genomics of Pseudomonas insights into diversity of traits involved in vanlence and defense.</title>
        <authorList>
            <person name="Qin Y."/>
        </authorList>
    </citation>
    <scope>NUCLEOTIDE SEQUENCE [LARGE SCALE GENOMIC DNA]</scope>
    <source>
        <strain evidence="1 2">H24</strain>
    </source>
</reference>
<dbReference type="EMBL" id="LACH01000061">
    <property type="protein sequence ID" value="KJZ63045.1"/>
    <property type="molecule type" value="Genomic_DNA"/>
</dbReference>